<feature type="transmembrane region" description="Helical" evidence="2">
    <location>
        <begin position="6"/>
        <end position="30"/>
    </location>
</feature>
<evidence type="ECO:0000256" key="2">
    <source>
        <dbReference type="SAM" id="Phobius"/>
    </source>
</evidence>
<dbReference type="EMBL" id="RZUL01000002">
    <property type="protein sequence ID" value="RVT42112.1"/>
    <property type="molecule type" value="Genomic_DNA"/>
</dbReference>
<protein>
    <submittedName>
        <fullName evidence="3">Uncharacterized protein</fullName>
    </submittedName>
</protein>
<sequence length="64" mass="6850">MSNVGFLSSLSLVTLLIVLGVAAITLVVFLRKRSNRHPLEGKQERNVAADIEAGKSAPDHSPPK</sequence>
<comment type="caution">
    <text evidence="3">The sequence shown here is derived from an EMBL/GenBank/DDBJ whole genome shotgun (WGS) entry which is preliminary data.</text>
</comment>
<proteinExistence type="predicted"/>
<reference evidence="3 4" key="1">
    <citation type="submission" date="2019-01" db="EMBL/GenBank/DDBJ databases">
        <authorList>
            <person name="Chen W.-M."/>
        </authorList>
    </citation>
    <scope>NUCLEOTIDE SEQUENCE [LARGE SCALE GENOMIC DNA]</scope>
    <source>
        <strain evidence="3 4">TLA-22</strain>
    </source>
</reference>
<evidence type="ECO:0000313" key="4">
    <source>
        <dbReference type="Proteomes" id="UP000282977"/>
    </source>
</evidence>
<accession>A0A437J9Y1</accession>
<dbReference type="OrthoDB" id="7597301at2"/>
<evidence type="ECO:0000313" key="3">
    <source>
        <dbReference type="EMBL" id="RVT42112.1"/>
    </source>
</evidence>
<keyword evidence="2" id="KW-1133">Transmembrane helix</keyword>
<organism evidence="3 4">
    <name type="scientific">Sphingobium algorifonticola</name>
    <dbReference type="NCBI Taxonomy" id="2008318"/>
    <lineage>
        <taxon>Bacteria</taxon>
        <taxon>Pseudomonadati</taxon>
        <taxon>Pseudomonadota</taxon>
        <taxon>Alphaproteobacteria</taxon>
        <taxon>Sphingomonadales</taxon>
        <taxon>Sphingomonadaceae</taxon>
        <taxon>Sphingobium</taxon>
    </lineage>
</organism>
<dbReference type="Proteomes" id="UP000282977">
    <property type="component" value="Unassembled WGS sequence"/>
</dbReference>
<dbReference type="AlphaFoldDB" id="A0A437J9Y1"/>
<evidence type="ECO:0000256" key="1">
    <source>
        <dbReference type="SAM" id="MobiDB-lite"/>
    </source>
</evidence>
<feature type="region of interest" description="Disordered" evidence="1">
    <location>
        <begin position="39"/>
        <end position="64"/>
    </location>
</feature>
<keyword evidence="2" id="KW-0472">Membrane</keyword>
<dbReference type="RefSeq" id="WP_127690295.1">
    <property type="nucleotide sequence ID" value="NZ_RZUL01000002.1"/>
</dbReference>
<name>A0A437J9Y1_9SPHN</name>
<gene>
    <name evidence="3" type="ORF">ENE74_07755</name>
</gene>
<keyword evidence="4" id="KW-1185">Reference proteome</keyword>
<keyword evidence="2" id="KW-0812">Transmembrane</keyword>